<name>A0A6J7AVG5_9ZZZZ</name>
<gene>
    <name evidence="1" type="ORF">UFOPK3099_02903</name>
</gene>
<dbReference type="EMBL" id="CAFAAV010000341">
    <property type="protein sequence ID" value="CAB4835849.1"/>
    <property type="molecule type" value="Genomic_DNA"/>
</dbReference>
<proteinExistence type="predicted"/>
<evidence type="ECO:0000313" key="1">
    <source>
        <dbReference type="EMBL" id="CAB4835849.1"/>
    </source>
</evidence>
<dbReference type="AlphaFoldDB" id="A0A6J7AVG5"/>
<accession>A0A6J7AVG5</accession>
<protein>
    <submittedName>
        <fullName evidence="1">Unannotated protein</fullName>
    </submittedName>
</protein>
<organism evidence="1">
    <name type="scientific">freshwater metagenome</name>
    <dbReference type="NCBI Taxonomy" id="449393"/>
    <lineage>
        <taxon>unclassified sequences</taxon>
        <taxon>metagenomes</taxon>
        <taxon>ecological metagenomes</taxon>
    </lineage>
</organism>
<sequence>MDRRCLISSSPVVCQVFSETAAAVSGSPASIARNWERKPVRLRLSASGMLLR</sequence>
<reference evidence="1" key="1">
    <citation type="submission" date="2020-05" db="EMBL/GenBank/DDBJ databases">
        <authorList>
            <person name="Chiriac C."/>
            <person name="Salcher M."/>
            <person name="Ghai R."/>
            <person name="Kavagutti S V."/>
        </authorList>
    </citation>
    <scope>NUCLEOTIDE SEQUENCE</scope>
</reference>